<dbReference type="EMBL" id="CADCTH010000205">
    <property type="protein sequence ID" value="CAA9240994.1"/>
    <property type="molecule type" value="Genomic_DNA"/>
</dbReference>
<sequence>ALPPAGPPAGPRSEPSGPRDWEEPPGLDDGHYVPPPPPPVPRVRLRTAAALLSVLLGLVVLFALEPRDPAVRALGLVLLAGGAGALVWWMRDSAPGSGPDDGAVV</sequence>
<evidence type="ECO:0000256" key="1">
    <source>
        <dbReference type="SAM" id="MobiDB-lite"/>
    </source>
</evidence>
<gene>
    <name evidence="3" type="ORF">AVDCRST_MAG54-1500</name>
</gene>
<dbReference type="AlphaFoldDB" id="A0A6J4I3N6"/>
<feature type="transmembrane region" description="Helical" evidence="2">
    <location>
        <begin position="45"/>
        <end position="64"/>
    </location>
</feature>
<evidence type="ECO:0000313" key="3">
    <source>
        <dbReference type="EMBL" id="CAA9240994.1"/>
    </source>
</evidence>
<accession>A0A6J4I3N6</accession>
<organism evidence="3">
    <name type="scientific">uncultured Actinomycetospora sp</name>
    <dbReference type="NCBI Taxonomy" id="1135996"/>
    <lineage>
        <taxon>Bacteria</taxon>
        <taxon>Bacillati</taxon>
        <taxon>Actinomycetota</taxon>
        <taxon>Actinomycetes</taxon>
        <taxon>Pseudonocardiales</taxon>
        <taxon>Pseudonocardiaceae</taxon>
        <taxon>Actinomycetospora</taxon>
        <taxon>environmental samples</taxon>
    </lineage>
</organism>
<feature type="transmembrane region" description="Helical" evidence="2">
    <location>
        <begin position="71"/>
        <end position="90"/>
    </location>
</feature>
<keyword evidence="2" id="KW-1133">Transmembrane helix</keyword>
<name>A0A6J4I3N6_9PSEU</name>
<feature type="non-terminal residue" evidence="3">
    <location>
        <position position="1"/>
    </location>
</feature>
<keyword evidence="2" id="KW-0812">Transmembrane</keyword>
<evidence type="ECO:0000256" key="2">
    <source>
        <dbReference type="SAM" id="Phobius"/>
    </source>
</evidence>
<feature type="region of interest" description="Disordered" evidence="1">
    <location>
        <begin position="1"/>
        <end position="40"/>
    </location>
</feature>
<feature type="compositionally biased region" description="Pro residues" evidence="1">
    <location>
        <begin position="1"/>
        <end position="10"/>
    </location>
</feature>
<keyword evidence="2" id="KW-0472">Membrane</keyword>
<proteinExistence type="predicted"/>
<protein>
    <submittedName>
        <fullName evidence="3">Uncharacterized protein</fullName>
    </submittedName>
</protein>
<reference evidence="3" key="1">
    <citation type="submission" date="2020-02" db="EMBL/GenBank/DDBJ databases">
        <authorList>
            <person name="Meier V. D."/>
        </authorList>
    </citation>
    <scope>NUCLEOTIDE SEQUENCE</scope>
    <source>
        <strain evidence="3">AVDCRST_MAG54</strain>
    </source>
</reference>